<comment type="caution">
    <text evidence="1">The sequence shown here is derived from an EMBL/GenBank/DDBJ whole genome shotgun (WGS) entry which is preliminary data.</text>
</comment>
<accession>A0ABV9ZWK0</accession>
<organism evidence="1 2">
    <name type="scientific">Streptomyces aureoversilis</name>
    <dbReference type="NCBI Taxonomy" id="67277"/>
    <lineage>
        <taxon>Bacteria</taxon>
        <taxon>Bacillati</taxon>
        <taxon>Actinomycetota</taxon>
        <taxon>Actinomycetes</taxon>
        <taxon>Kitasatosporales</taxon>
        <taxon>Streptomycetaceae</taxon>
        <taxon>Streptomyces</taxon>
    </lineage>
</organism>
<dbReference type="RefSeq" id="WP_382038606.1">
    <property type="nucleotide sequence ID" value="NZ_JBHSKJ010000004.1"/>
</dbReference>
<dbReference type="Proteomes" id="UP001596222">
    <property type="component" value="Unassembled WGS sequence"/>
</dbReference>
<gene>
    <name evidence="1" type="ORF">ACFPP6_08050</name>
</gene>
<keyword evidence="2" id="KW-1185">Reference proteome</keyword>
<evidence type="ECO:0000313" key="2">
    <source>
        <dbReference type="Proteomes" id="UP001596222"/>
    </source>
</evidence>
<name>A0ABV9ZWK0_9ACTN</name>
<protein>
    <submittedName>
        <fullName evidence="1">Uncharacterized protein</fullName>
    </submittedName>
</protein>
<dbReference type="EMBL" id="JBHSKJ010000004">
    <property type="protein sequence ID" value="MFC5144628.1"/>
    <property type="molecule type" value="Genomic_DNA"/>
</dbReference>
<evidence type="ECO:0000313" key="1">
    <source>
        <dbReference type="EMBL" id="MFC5144628.1"/>
    </source>
</evidence>
<reference evidence="2" key="1">
    <citation type="journal article" date="2019" name="Int. J. Syst. Evol. Microbiol.">
        <title>The Global Catalogue of Microorganisms (GCM) 10K type strain sequencing project: providing services to taxonomists for standard genome sequencing and annotation.</title>
        <authorList>
            <consortium name="The Broad Institute Genomics Platform"/>
            <consortium name="The Broad Institute Genome Sequencing Center for Infectious Disease"/>
            <person name="Wu L."/>
            <person name="Ma J."/>
        </authorList>
    </citation>
    <scope>NUCLEOTIDE SEQUENCE [LARGE SCALE GENOMIC DNA]</scope>
    <source>
        <strain evidence="2">CGMCC 4.1641</strain>
    </source>
</reference>
<sequence length="42" mass="4415">MAITVTNLIASNDLSSARSLYLDQKALAALSHTGSAQLALQR</sequence>
<proteinExistence type="predicted"/>